<dbReference type="AlphaFoldDB" id="Q0F3A5"/>
<organism evidence="7 8">
    <name type="scientific">Mariprofundus ferrooxydans PV-1</name>
    <dbReference type="NCBI Taxonomy" id="314345"/>
    <lineage>
        <taxon>Bacteria</taxon>
        <taxon>Pseudomonadati</taxon>
        <taxon>Pseudomonadota</taxon>
        <taxon>Candidatius Mariprofundia</taxon>
        <taxon>Mariprofundales</taxon>
        <taxon>Mariprofundaceae</taxon>
        <taxon>Mariprofundus</taxon>
    </lineage>
</organism>
<feature type="signal peptide" evidence="6">
    <location>
        <begin position="1"/>
        <end position="19"/>
    </location>
</feature>
<evidence type="ECO:0000256" key="3">
    <source>
        <dbReference type="ARBA" id="ARBA00022729"/>
    </source>
</evidence>
<evidence type="ECO:0000313" key="7">
    <source>
        <dbReference type="EMBL" id="EAU56036.1"/>
    </source>
</evidence>
<evidence type="ECO:0000256" key="1">
    <source>
        <dbReference type="ARBA" id="ARBA00004442"/>
    </source>
</evidence>
<sequence>MRYPALLIMLITAAASAHADEQRPKPAWEVGVGAGVVSLPQYMGSDERYTLAIPIPYLVYRGKRVKVDRNGIRAELFGLKQLTLDASFGAGLPVRNSNRARAGMPELKFNFQAGPRLNWHMIETDHADVKLRLPWRGIIDVSGSTLGWLIEPDVQWRWRPTDRLNLRFNAGALYASRRYNETYYSVAPQYVTPTRAAYRAGGGLHSLSAAATMSYGITDHLRLFGTLRYRNLSPGVIAASPLVRDRNYLIIAAGFTWSIWQSEQDAHPSSREE</sequence>
<proteinExistence type="inferred from homology"/>
<dbReference type="Pfam" id="PF06629">
    <property type="entry name" value="MipA"/>
    <property type="match status" value="1"/>
</dbReference>
<evidence type="ECO:0000256" key="5">
    <source>
        <dbReference type="ARBA" id="ARBA00023237"/>
    </source>
</evidence>
<dbReference type="Proteomes" id="UP000005297">
    <property type="component" value="Unassembled WGS sequence"/>
</dbReference>
<dbReference type="InParanoid" id="Q0F3A5"/>
<dbReference type="PANTHER" id="PTHR38776">
    <property type="entry name" value="MLTA-INTERACTING PROTEIN-RELATED"/>
    <property type="match status" value="1"/>
</dbReference>
<dbReference type="STRING" id="314344.AL013_11965"/>
<keyword evidence="5" id="KW-0998">Cell outer membrane</keyword>
<comment type="subcellular location">
    <subcellularLocation>
        <location evidence="1">Cell outer membrane</location>
    </subcellularLocation>
</comment>
<keyword evidence="3 6" id="KW-0732">Signal</keyword>
<accession>Q0F3A5</accession>
<name>Q0F3A5_9PROT</name>
<gene>
    <name evidence="7" type="ORF">SPV1_04428</name>
</gene>
<evidence type="ECO:0000256" key="6">
    <source>
        <dbReference type="SAM" id="SignalP"/>
    </source>
</evidence>
<reference evidence="7 8" key="1">
    <citation type="submission" date="2006-09" db="EMBL/GenBank/DDBJ databases">
        <authorList>
            <person name="Emerson D."/>
            <person name="Ferriera S."/>
            <person name="Johnson J."/>
            <person name="Kravitz S."/>
            <person name="Halpern A."/>
            <person name="Remington K."/>
            <person name="Beeson K."/>
            <person name="Tran B."/>
            <person name="Rogers Y.-H."/>
            <person name="Friedman R."/>
            <person name="Venter J.C."/>
        </authorList>
    </citation>
    <scope>NUCLEOTIDE SEQUENCE [LARGE SCALE GENOMIC DNA]</scope>
    <source>
        <strain evidence="7 8">PV-1</strain>
    </source>
</reference>
<dbReference type="HOGENOM" id="CLU_056131_0_0_0"/>
<evidence type="ECO:0000256" key="4">
    <source>
        <dbReference type="ARBA" id="ARBA00023136"/>
    </source>
</evidence>
<evidence type="ECO:0000256" key="2">
    <source>
        <dbReference type="ARBA" id="ARBA00005722"/>
    </source>
</evidence>
<dbReference type="PANTHER" id="PTHR38776:SF1">
    <property type="entry name" value="MLTA-INTERACTING PROTEIN-RELATED"/>
    <property type="match status" value="1"/>
</dbReference>
<keyword evidence="4" id="KW-0472">Membrane</keyword>
<dbReference type="InterPro" id="IPR010583">
    <property type="entry name" value="MipA"/>
</dbReference>
<comment type="similarity">
    <text evidence="2">Belongs to the MipA/OmpV family.</text>
</comment>
<protein>
    <submittedName>
        <fullName evidence="7">Putative outer membrane protein</fullName>
    </submittedName>
</protein>
<dbReference type="eggNOG" id="COG3713">
    <property type="taxonomic scope" value="Bacteria"/>
</dbReference>
<dbReference type="GO" id="GO:0009279">
    <property type="term" value="C:cell outer membrane"/>
    <property type="evidence" value="ECO:0007669"/>
    <property type="project" value="UniProtKB-SubCell"/>
</dbReference>
<comment type="caution">
    <text evidence="7">The sequence shown here is derived from an EMBL/GenBank/DDBJ whole genome shotgun (WGS) entry which is preliminary data.</text>
</comment>
<evidence type="ECO:0000313" key="8">
    <source>
        <dbReference type="Proteomes" id="UP000005297"/>
    </source>
</evidence>
<dbReference type="EMBL" id="AATS01000001">
    <property type="protein sequence ID" value="EAU56036.1"/>
    <property type="molecule type" value="Genomic_DNA"/>
</dbReference>
<feature type="chain" id="PRO_5004171540" evidence="6">
    <location>
        <begin position="20"/>
        <end position="273"/>
    </location>
</feature>
<keyword evidence="8" id="KW-1185">Reference proteome</keyword>